<protein>
    <submittedName>
        <fullName evidence="1">1912_t:CDS:1</fullName>
    </submittedName>
</protein>
<dbReference type="EMBL" id="CAJVPS010008262">
    <property type="protein sequence ID" value="CAG8641887.1"/>
    <property type="molecule type" value="Genomic_DNA"/>
</dbReference>
<name>A0A9N9GXN9_9GLOM</name>
<accession>A0A9N9GXN9</accession>
<evidence type="ECO:0000313" key="1">
    <source>
        <dbReference type="EMBL" id="CAG8641887.1"/>
    </source>
</evidence>
<gene>
    <name evidence="1" type="ORF">ALEPTO_LOCUS9735</name>
</gene>
<proteinExistence type="predicted"/>
<dbReference type="Proteomes" id="UP000789508">
    <property type="component" value="Unassembled WGS sequence"/>
</dbReference>
<evidence type="ECO:0000313" key="2">
    <source>
        <dbReference type="Proteomes" id="UP000789508"/>
    </source>
</evidence>
<organism evidence="1 2">
    <name type="scientific">Ambispora leptoticha</name>
    <dbReference type="NCBI Taxonomy" id="144679"/>
    <lineage>
        <taxon>Eukaryota</taxon>
        <taxon>Fungi</taxon>
        <taxon>Fungi incertae sedis</taxon>
        <taxon>Mucoromycota</taxon>
        <taxon>Glomeromycotina</taxon>
        <taxon>Glomeromycetes</taxon>
        <taxon>Archaeosporales</taxon>
        <taxon>Ambisporaceae</taxon>
        <taxon>Ambispora</taxon>
    </lineage>
</organism>
<reference evidence="1" key="1">
    <citation type="submission" date="2021-06" db="EMBL/GenBank/DDBJ databases">
        <authorList>
            <person name="Kallberg Y."/>
            <person name="Tangrot J."/>
            <person name="Rosling A."/>
        </authorList>
    </citation>
    <scope>NUCLEOTIDE SEQUENCE</scope>
    <source>
        <strain evidence="1">FL130A</strain>
    </source>
</reference>
<dbReference type="AlphaFoldDB" id="A0A9N9GXN9"/>
<sequence length="71" mass="8538">MINRLDENYQLDFNLRSHNENESNFIMNTDVYQEEFQAEFNISSCVLHDIIQNECEQNDVKYLESNKCDEI</sequence>
<keyword evidence="2" id="KW-1185">Reference proteome</keyword>
<comment type="caution">
    <text evidence="1">The sequence shown here is derived from an EMBL/GenBank/DDBJ whole genome shotgun (WGS) entry which is preliminary data.</text>
</comment>